<dbReference type="RefSeq" id="WP_193869122.1">
    <property type="nucleotide sequence ID" value="NZ_JADEWU010000017.1"/>
</dbReference>
<comment type="caution">
    <text evidence="1">The sequence shown here is derived from an EMBL/GenBank/DDBJ whole genome shotgun (WGS) entry which is preliminary data.</text>
</comment>
<organism evidence="1 2">
    <name type="scientific">Planktothrix mougeotii LEGE 06226</name>
    <dbReference type="NCBI Taxonomy" id="1828728"/>
    <lineage>
        <taxon>Bacteria</taxon>
        <taxon>Bacillati</taxon>
        <taxon>Cyanobacteriota</taxon>
        <taxon>Cyanophyceae</taxon>
        <taxon>Oscillatoriophycideae</taxon>
        <taxon>Oscillatoriales</taxon>
        <taxon>Microcoleaceae</taxon>
        <taxon>Planktothrix</taxon>
    </lineage>
</organism>
<dbReference type="EMBL" id="JADEWU010000017">
    <property type="protein sequence ID" value="MBE9143558.1"/>
    <property type="molecule type" value="Genomic_DNA"/>
</dbReference>
<protein>
    <submittedName>
        <fullName evidence="1">Uncharacterized protein</fullName>
    </submittedName>
</protein>
<evidence type="ECO:0000313" key="1">
    <source>
        <dbReference type="EMBL" id="MBE9143558.1"/>
    </source>
</evidence>
<proteinExistence type="predicted"/>
<sequence>MTNVTIVSAIPDSIKTELTQVNRQAPAYLIDQYTDHFFYQANPELQGRKLTNRDQDYIREWNNLRAAIAPMIKPIQEACPFESSNVEGLWDFDFKGMPNSYSNPYDYLADVIFYSRYPQMLGEKLQPGTIEAQNWSIIRERLFVSTCGL</sequence>
<accession>A0ABR9UAS4</accession>
<name>A0ABR9UAS4_9CYAN</name>
<evidence type="ECO:0000313" key="2">
    <source>
        <dbReference type="Proteomes" id="UP000640725"/>
    </source>
</evidence>
<reference evidence="1 2" key="1">
    <citation type="submission" date="2020-10" db="EMBL/GenBank/DDBJ databases">
        <authorList>
            <person name="Castelo-Branco R."/>
            <person name="Eusebio N."/>
            <person name="Adriana R."/>
            <person name="Vieira A."/>
            <person name="Brugerolle De Fraissinette N."/>
            <person name="Rezende De Castro R."/>
            <person name="Schneider M.P."/>
            <person name="Vasconcelos V."/>
            <person name="Leao P.N."/>
        </authorList>
    </citation>
    <scope>NUCLEOTIDE SEQUENCE [LARGE SCALE GENOMIC DNA]</scope>
    <source>
        <strain evidence="1 2">LEGE 06226</strain>
    </source>
</reference>
<keyword evidence="2" id="KW-1185">Reference proteome</keyword>
<dbReference type="Proteomes" id="UP000640725">
    <property type="component" value="Unassembled WGS sequence"/>
</dbReference>
<gene>
    <name evidence="1" type="ORF">IQ236_10000</name>
</gene>